<dbReference type="EMBL" id="ASPP01018134">
    <property type="protein sequence ID" value="ETO16541.1"/>
    <property type="molecule type" value="Genomic_DNA"/>
</dbReference>
<sequence>MLAQLQQTFPKIHEEIISEAFEKFAQNVEETKNQQQHLMKLFKVFGNKIEKMTILQTWRNFNQIYVDTQGKLEEICATSNLNELNVNKM</sequence>
<keyword evidence="2" id="KW-1185">Reference proteome</keyword>
<name>X6MS91_RETFI</name>
<proteinExistence type="predicted"/>
<evidence type="ECO:0000313" key="2">
    <source>
        <dbReference type="Proteomes" id="UP000023152"/>
    </source>
</evidence>
<dbReference type="Proteomes" id="UP000023152">
    <property type="component" value="Unassembled WGS sequence"/>
</dbReference>
<reference evidence="1 2" key="1">
    <citation type="journal article" date="2013" name="Curr. Biol.">
        <title>The Genome of the Foraminiferan Reticulomyxa filosa.</title>
        <authorList>
            <person name="Glockner G."/>
            <person name="Hulsmann N."/>
            <person name="Schleicher M."/>
            <person name="Noegel A.A."/>
            <person name="Eichinger L."/>
            <person name="Gallinger C."/>
            <person name="Pawlowski J."/>
            <person name="Sierra R."/>
            <person name="Euteneuer U."/>
            <person name="Pillet L."/>
            <person name="Moustafa A."/>
            <person name="Platzer M."/>
            <person name="Groth M."/>
            <person name="Szafranski K."/>
            <person name="Schliwa M."/>
        </authorList>
    </citation>
    <scope>NUCLEOTIDE SEQUENCE [LARGE SCALE GENOMIC DNA]</scope>
</reference>
<comment type="caution">
    <text evidence="1">The sequence shown here is derived from an EMBL/GenBank/DDBJ whole genome shotgun (WGS) entry which is preliminary data.</text>
</comment>
<accession>X6MS91</accession>
<evidence type="ECO:0000313" key="1">
    <source>
        <dbReference type="EMBL" id="ETO16541.1"/>
    </source>
</evidence>
<gene>
    <name evidence="1" type="ORF">RFI_20798</name>
</gene>
<dbReference type="AlphaFoldDB" id="X6MS91"/>
<dbReference type="CDD" id="cd14279">
    <property type="entry name" value="CUE"/>
    <property type="match status" value="1"/>
</dbReference>
<protein>
    <submittedName>
        <fullName evidence="1">Uncharacterized protein</fullName>
    </submittedName>
</protein>
<organism evidence="1 2">
    <name type="scientific">Reticulomyxa filosa</name>
    <dbReference type="NCBI Taxonomy" id="46433"/>
    <lineage>
        <taxon>Eukaryota</taxon>
        <taxon>Sar</taxon>
        <taxon>Rhizaria</taxon>
        <taxon>Retaria</taxon>
        <taxon>Foraminifera</taxon>
        <taxon>Monothalamids</taxon>
        <taxon>Reticulomyxidae</taxon>
        <taxon>Reticulomyxa</taxon>
    </lineage>
</organism>